<name>A0A8B3RIZ3_BIFAN</name>
<dbReference type="InterPro" id="IPR003115">
    <property type="entry name" value="ParB_N"/>
</dbReference>
<dbReference type="InterPro" id="IPR050336">
    <property type="entry name" value="Chromosome_partition/occlusion"/>
</dbReference>
<gene>
    <name evidence="3" type="ORF">PG2011B_0305</name>
</gene>
<feature type="domain" description="ParB-like N-terminal" evidence="2">
    <location>
        <begin position="9"/>
        <end position="99"/>
    </location>
</feature>
<dbReference type="AlphaFoldDB" id="A0A8B3RIZ3"/>
<proteinExistence type="inferred from homology"/>
<dbReference type="GO" id="GO:0045881">
    <property type="term" value="P:positive regulation of sporulation resulting in formation of a cellular spore"/>
    <property type="evidence" value="ECO:0007669"/>
    <property type="project" value="TreeGrafter"/>
</dbReference>
<evidence type="ECO:0000256" key="1">
    <source>
        <dbReference type="ARBA" id="ARBA00006295"/>
    </source>
</evidence>
<dbReference type="InterPro" id="IPR004437">
    <property type="entry name" value="ParB/RepB/Spo0J"/>
</dbReference>
<dbReference type="Pfam" id="PF02195">
    <property type="entry name" value="ParB_N"/>
    <property type="match status" value="1"/>
</dbReference>
<organism evidence="3 4">
    <name type="scientific">Bifidobacterium animalis subsp. lactis</name>
    <name type="common">Bifidobacterium lactis</name>
    <dbReference type="NCBI Taxonomy" id="302911"/>
    <lineage>
        <taxon>Bacteria</taxon>
        <taxon>Bacillati</taxon>
        <taxon>Actinomycetota</taxon>
        <taxon>Actinomycetes</taxon>
        <taxon>Bifidobacteriales</taxon>
        <taxon>Bifidobacteriaceae</taxon>
        <taxon>Bifidobacterium</taxon>
    </lineage>
</organism>
<comment type="similarity">
    <text evidence="1">Belongs to the ParB family.</text>
</comment>
<dbReference type="Gene3D" id="3.90.1530.30">
    <property type="match status" value="1"/>
</dbReference>
<comment type="caution">
    <text evidence="3">The sequence shown here is derived from an EMBL/GenBank/DDBJ whole genome shotgun (WGS) entry which is preliminary data.</text>
</comment>
<dbReference type="SMART" id="SM00470">
    <property type="entry name" value="ParB"/>
    <property type="match status" value="1"/>
</dbReference>
<evidence type="ECO:0000313" key="4">
    <source>
        <dbReference type="Proteomes" id="UP000293613"/>
    </source>
</evidence>
<dbReference type="GO" id="GO:0007059">
    <property type="term" value="P:chromosome segregation"/>
    <property type="evidence" value="ECO:0007669"/>
    <property type="project" value="TreeGrafter"/>
</dbReference>
<evidence type="ECO:0000313" key="3">
    <source>
        <dbReference type="EMBL" id="RYM96108.1"/>
    </source>
</evidence>
<dbReference type="SUPFAM" id="SSF110849">
    <property type="entry name" value="ParB/Sulfiredoxin"/>
    <property type="match status" value="1"/>
</dbReference>
<dbReference type="EMBL" id="RSCO01000013">
    <property type="protein sequence ID" value="RYM96108.1"/>
    <property type="molecule type" value="Genomic_DNA"/>
</dbReference>
<dbReference type="PANTHER" id="PTHR33375">
    <property type="entry name" value="CHROMOSOME-PARTITIONING PROTEIN PARB-RELATED"/>
    <property type="match status" value="1"/>
</dbReference>
<dbReference type="Gene3D" id="1.10.10.2830">
    <property type="match status" value="1"/>
</dbReference>
<dbReference type="RefSeq" id="WP_130077192.1">
    <property type="nucleotide sequence ID" value="NZ_RSCO01000013.1"/>
</dbReference>
<dbReference type="GO" id="GO:0005694">
    <property type="term" value="C:chromosome"/>
    <property type="evidence" value="ECO:0007669"/>
    <property type="project" value="TreeGrafter"/>
</dbReference>
<dbReference type="GO" id="GO:0003677">
    <property type="term" value="F:DNA binding"/>
    <property type="evidence" value="ECO:0007669"/>
    <property type="project" value="InterPro"/>
</dbReference>
<dbReference type="Proteomes" id="UP000293613">
    <property type="component" value="Unassembled WGS sequence"/>
</dbReference>
<protein>
    <submittedName>
        <fullName evidence="3">Chromosome partitioning protein ParB</fullName>
    </submittedName>
</protein>
<dbReference type="PANTHER" id="PTHR33375:SF1">
    <property type="entry name" value="CHROMOSOME-PARTITIONING PROTEIN PARB-RELATED"/>
    <property type="match status" value="1"/>
</dbReference>
<accession>A0A8B3RIZ3</accession>
<reference evidence="3 4" key="1">
    <citation type="journal article" date="2019" name="Appl. Environ. Microbiol.">
        <title>Dissecting the evolutionary development of the Bifidobacterium animalis species through comparative genomics analyses.</title>
        <authorList>
            <person name="Lugli G.A."/>
            <person name="Mancino W."/>
            <person name="Milani C."/>
            <person name="Duranti S."/>
            <person name="Mancabelli L."/>
            <person name="Napoli S."/>
            <person name="Mangifesta M."/>
            <person name="Viappiani A."/>
            <person name="Anzalone R."/>
            <person name="Longhi G."/>
            <person name="van Sinderen D."/>
            <person name="Ventura M."/>
            <person name="Turroni F."/>
        </authorList>
    </citation>
    <scope>NUCLEOTIDE SEQUENCE [LARGE SCALE GENOMIC DNA]</scope>
    <source>
        <strain evidence="3 4">2011B</strain>
    </source>
</reference>
<dbReference type="InterPro" id="IPR036086">
    <property type="entry name" value="ParB/Sulfiredoxin_sf"/>
</dbReference>
<dbReference type="NCBIfam" id="TIGR00180">
    <property type="entry name" value="parB_part"/>
    <property type="match status" value="1"/>
</dbReference>
<sequence>MSYHSDHIVDIDISRLHPHPANPRHDLGDTSELAASIRLNGLLSPISVVADPEHEGDYRIIAGHRRHKASIDAGLASLPCMILTLDEREQREAMLTENTQREQLTVIEEAQAIQGLLDLGATQADTAAKLGRSTTWVGQRAKIAKNLPADAQAHLDTAQPTLDQCMTIAGYADMPDLQARLITALATSENEYRSMLSTAKWERKRAEKITAVKDTLADRHIPFSERDGIAATPDGRHLVNQIYFESTPLDKIVEDIDFLIAHHADLTACLHGCWLDFYEPESPDRQEREAEQEVERERERKQRRALFEAWDRFYERAQHLRLDWWHAHLYQLSDKRKALLLAHQVIDLEHETYYYCGVSEGMQRIIEHITGLPFDQPLDAELDDETRLAILEARAEDDPLTWAASCAIANLETLLGRFKTECDGMQRLRAYYKLLESFGYETTRDEQLALYGNYDPLKTEGQES</sequence>
<evidence type="ECO:0000259" key="2">
    <source>
        <dbReference type="SMART" id="SM00470"/>
    </source>
</evidence>